<feature type="chain" id="PRO_5018311993" evidence="1">
    <location>
        <begin position="17"/>
        <end position="116"/>
    </location>
</feature>
<evidence type="ECO:0000313" key="3">
    <source>
        <dbReference type="Proteomes" id="UP000271889"/>
    </source>
</evidence>
<gene>
    <name evidence="2" type="ORF">CGOC_LOCUS11153</name>
</gene>
<proteinExistence type="predicted"/>
<dbReference type="OrthoDB" id="5868818at2759"/>
<dbReference type="EMBL" id="UYRV01114723">
    <property type="protein sequence ID" value="VDN29076.1"/>
    <property type="molecule type" value="Genomic_DNA"/>
</dbReference>
<feature type="signal peptide" evidence="1">
    <location>
        <begin position="1"/>
        <end position="16"/>
    </location>
</feature>
<organism evidence="2 3">
    <name type="scientific">Cylicostephanus goldi</name>
    <name type="common">Nematode worm</name>
    <dbReference type="NCBI Taxonomy" id="71465"/>
    <lineage>
        <taxon>Eukaryota</taxon>
        <taxon>Metazoa</taxon>
        <taxon>Ecdysozoa</taxon>
        <taxon>Nematoda</taxon>
        <taxon>Chromadorea</taxon>
        <taxon>Rhabditida</taxon>
        <taxon>Rhabditina</taxon>
        <taxon>Rhabditomorpha</taxon>
        <taxon>Strongyloidea</taxon>
        <taxon>Strongylidae</taxon>
        <taxon>Cylicostephanus</taxon>
    </lineage>
</organism>
<evidence type="ECO:0000313" key="2">
    <source>
        <dbReference type="EMBL" id="VDN29076.1"/>
    </source>
</evidence>
<dbReference type="AlphaFoldDB" id="A0A3P7QEG9"/>
<evidence type="ECO:0000256" key="1">
    <source>
        <dbReference type="SAM" id="SignalP"/>
    </source>
</evidence>
<name>A0A3P7QEG9_CYLGO</name>
<keyword evidence="1" id="KW-0732">Signal</keyword>
<reference evidence="2 3" key="1">
    <citation type="submission" date="2018-11" db="EMBL/GenBank/DDBJ databases">
        <authorList>
            <consortium name="Pathogen Informatics"/>
        </authorList>
    </citation>
    <scope>NUCLEOTIDE SEQUENCE [LARGE SCALE GENOMIC DNA]</scope>
</reference>
<sequence>MLILTILAASLLRCFSQPDSAGTKFIFGYIRDADRVISNQLLSVTVLNANSFDCLVSIQYREDYDETKNPLVTKNFNVPAANMIEIPIPSWYGWLYDSGGMQNDKGPWQLISANSS</sequence>
<protein>
    <submittedName>
        <fullName evidence="2">Uncharacterized protein</fullName>
    </submittedName>
</protein>
<keyword evidence="3" id="KW-1185">Reference proteome</keyword>
<dbReference type="Proteomes" id="UP000271889">
    <property type="component" value="Unassembled WGS sequence"/>
</dbReference>
<feature type="non-terminal residue" evidence="2">
    <location>
        <position position="116"/>
    </location>
</feature>
<accession>A0A3P7QEG9</accession>